<dbReference type="InterPro" id="IPR029035">
    <property type="entry name" value="DHS-like_NAD/FAD-binding_dom"/>
</dbReference>
<evidence type="ECO:0000313" key="5">
    <source>
        <dbReference type="EMBL" id="MBW4659038.1"/>
    </source>
</evidence>
<dbReference type="InterPro" id="IPR002773">
    <property type="entry name" value="Deoxyhypusine_synthase"/>
</dbReference>
<protein>
    <recommendedName>
        <fullName evidence="2 4">Deoxyhypusine synthase-like protein</fullName>
        <ecNumber evidence="4">2.5.-.-</ecNumber>
    </recommendedName>
</protein>
<dbReference type="InterPro" id="IPR023496">
    <property type="entry name" value="Deoxyhypusine_synthase-like"/>
</dbReference>
<dbReference type="PANTHER" id="PTHR11703">
    <property type="entry name" value="DEOXYHYPUSINE SYNTHASE"/>
    <property type="match status" value="1"/>
</dbReference>
<comment type="caution">
    <text evidence="5">The sequence shown here is derived from an EMBL/GenBank/DDBJ whole genome shotgun (WGS) entry which is preliminary data.</text>
</comment>
<evidence type="ECO:0000256" key="1">
    <source>
        <dbReference type="ARBA" id="ARBA00009892"/>
    </source>
</evidence>
<comment type="similarity">
    <text evidence="1 4">Belongs to the deoxyhypusine synthase family.</text>
</comment>
<proteinExistence type="inferred from homology"/>
<accession>A0A951QA52</accession>
<name>A0A951QA52_9CYAN</name>
<gene>
    <name evidence="5" type="ORF">KME15_10210</name>
</gene>
<evidence type="ECO:0000256" key="3">
    <source>
        <dbReference type="ARBA" id="ARBA00022679"/>
    </source>
</evidence>
<dbReference type="PANTHER" id="PTHR11703:SF2">
    <property type="entry name" value="DEOXYHYPUSINE SYNTHASE-LIKE PROTEIN"/>
    <property type="match status" value="1"/>
</dbReference>
<organism evidence="5 6">
    <name type="scientific">Drouetiella hepatica Uher 2000/2452</name>
    <dbReference type="NCBI Taxonomy" id="904376"/>
    <lineage>
        <taxon>Bacteria</taxon>
        <taxon>Bacillati</taxon>
        <taxon>Cyanobacteriota</taxon>
        <taxon>Cyanophyceae</taxon>
        <taxon>Oculatellales</taxon>
        <taxon>Oculatellaceae</taxon>
        <taxon>Drouetiella</taxon>
    </lineage>
</organism>
<dbReference type="NCBIfam" id="NF001980">
    <property type="entry name" value="PRK00770.1"/>
    <property type="match status" value="1"/>
</dbReference>
<reference evidence="5" key="1">
    <citation type="submission" date="2021-05" db="EMBL/GenBank/DDBJ databases">
        <authorList>
            <person name="Pietrasiak N."/>
            <person name="Ward R."/>
            <person name="Stajich J.E."/>
            <person name="Kurbessoian T."/>
        </authorList>
    </citation>
    <scope>NUCLEOTIDE SEQUENCE</scope>
    <source>
        <strain evidence="5">UHER 2000/2452</strain>
    </source>
</reference>
<dbReference type="Gene3D" id="3.40.910.10">
    <property type="entry name" value="Deoxyhypusine synthase"/>
    <property type="match status" value="1"/>
</dbReference>
<dbReference type="Proteomes" id="UP000757435">
    <property type="component" value="Unassembled WGS sequence"/>
</dbReference>
<dbReference type="Pfam" id="PF01916">
    <property type="entry name" value="DS"/>
    <property type="match status" value="1"/>
</dbReference>
<dbReference type="HAMAP" id="MF_00640">
    <property type="entry name" value="DHS_like"/>
    <property type="match status" value="1"/>
</dbReference>
<evidence type="ECO:0000313" key="6">
    <source>
        <dbReference type="Proteomes" id="UP000757435"/>
    </source>
</evidence>
<dbReference type="GO" id="GO:0034038">
    <property type="term" value="F:deoxyhypusine synthase activity"/>
    <property type="evidence" value="ECO:0007669"/>
    <property type="project" value="TreeGrafter"/>
</dbReference>
<dbReference type="EMBL" id="JAHHHD010000009">
    <property type="protein sequence ID" value="MBW4659038.1"/>
    <property type="molecule type" value="Genomic_DNA"/>
</dbReference>
<dbReference type="AlphaFoldDB" id="A0A951QA52"/>
<evidence type="ECO:0000256" key="4">
    <source>
        <dbReference type="HAMAP-Rule" id="MF_00640"/>
    </source>
</evidence>
<sequence length="413" mass="45315">MSKLLSRKIAPAPMPAEISVVDLIDGYFTAYNSARLREICHLLTQEVMRDGVTVGMSLSGAMTPAGFGVSVLAPLMRHGFVDWIISTGANLYHDMHYGLGLDLYSSNPFVDDVKLRQEGRIRIYDIVFGYDVLLETDAFIRELLRAEPFQKRMGTAEFHHLLGKYVHEVEKQLGVKNPSLLSTAYECGVPIYTSSPGDSSIGMNVAALALEGSKLVIDPSIDVNETAAIAYAARDVNADGVEGKSAALIIGGGSPKNFLLQTQPQIHEVLGLEERGHDYFIQVTDARPDTGGLSGATPSEAVSWGKVDPEELPSTIVCYTDSTIALPILTAYVINQCPARELKRLYDRREELLERLRLDYLAAKALQPDQAATVVKITEQPMREPKREPVATYPCGTPIRNGHIRNGHIRNGH</sequence>
<dbReference type="SUPFAM" id="SSF52467">
    <property type="entry name" value="DHS-like NAD/FAD-binding domain"/>
    <property type="match status" value="1"/>
</dbReference>
<dbReference type="InterPro" id="IPR036982">
    <property type="entry name" value="Deoxyhypusine_synthase_sf"/>
</dbReference>
<evidence type="ECO:0000256" key="2">
    <source>
        <dbReference type="ARBA" id="ARBA00017979"/>
    </source>
</evidence>
<dbReference type="EC" id="2.5.-.-" evidence="4"/>
<keyword evidence="3 4" id="KW-0808">Transferase</keyword>
<dbReference type="GO" id="GO:0005737">
    <property type="term" value="C:cytoplasm"/>
    <property type="evidence" value="ECO:0007669"/>
    <property type="project" value="TreeGrafter"/>
</dbReference>
<reference evidence="5" key="2">
    <citation type="journal article" date="2022" name="Microbiol. Resour. Announc.">
        <title>Metagenome Sequencing to Explore Phylogenomics of Terrestrial Cyanobacteria.</title>
        <authorList>
            <person name="Ward R.D."/>
            <person name="Stajich J.E."/>
            <person name="Johansen J.R."/>
            <person name="Huntemann M."/>
            <person name="Clum A."/>
            <person name="Foster B."/>
            <person name="Foster B."/>
            <person name="Roux S."/>
            <person name="Palaniappan K."/>
            <person name="Varghese N."/>
            <person name="Mukherjee S."/>
            <person name="Reddy T.B.K."/>
            <person name="Daum C."/>
            <person name="Copeland A."/>
            <person name="Chen I.A."/>
            <person name="Ivanova N.N."/>
            <person name="Kyrpides N.C."/>
            <person name="Shapiro N."/>
            <person name="Eloe-Fadrosh E.A."/>
            <person name="Pietrasiak N."/>
        </authorList>
    </citation>
    <scope>NUCLEOTIDE SEQUENCE</scope>
    <source>
        <strain evidence="5">UHER 2000/2452</strain>
    </source>
</reference>